<feature type="chain" id="PRO_5012814299" evidence="1">
    <location>
        <begin position="23"/>
        <end position="222"/>
    </location>
</feature>
<dbReference type="EMBL" id="CVRI01000064">
    <property type="protein sequence ID" value="CRL05600.1"/>
    <property type="molecule type" value="Genomic_DNA"/>
</dbReference>
<feature type="signal peptide" evidence="1">
    <location>
        <begin position="1"/>
        <end position="22"/>
    </location>
</feature>
<dbReference type="InterPro" id="IPR006631">
    <property type="entry name" value="DM4_12"/>
</dbReference>
<accession>A0A1J1IZT7</accession>
<keyword evidence="1" id="KW-0732">Signal</keyword>
<name>A0A1J1IZT7_9DIPT</name>
<organism evidence="2 3">
    <name type="scientific">Clunio marinus</name>
    <dbReference type="NCBI Taxonomy" id="568069"/>
    <lineage>
        <taxon>Eukaryota</taxon>
        <taxon>Metazoa</taxon>
        <taxon>Ecdysozoa</taxon>
        <taxon>Arthropoda</taxon>
        <taxon>Hexapoda</taxon>
        <taxon>Insecta</taxon>
        <taxon>Pterygota</taxon>
        <taxon>Neoptera</taxon>
        <taxon>Endopterygota</taxon>
        <taxon>Diptera</taxon>
        <taxon>Nematocera</taxon>
        <taxon>Chironomoidea</taxon>
        <taxon>Chironomidae</taxon>
        <taxon>Clunio</taxon>
    </lineage>
</organism>
<reference evidence="2 3" key="1">
    <citation type="submission" date="2015-04" db="EMBL/GenBank/DDBJ databases">
        <authorList>
            <person name="Syromyatnikov M.Y."/>
            <person name="Popov V.N."/>
        </authorList>
    </citation>
    <scope>NUCLEOTIDE SEQUENCE [LARGE SCALE GENOMIC DNA]</scope>
</reference>
<dbReference type="PANTHER" id="PTHR21398:SF7">
    <property type="entry name" value="LP19941P"/>
    <property type="match status" value="1"/>
</dbReference>
<dbReference type="Proteomes" id="UP000183832">
    <property type="component" value="Unassembled WGS sequence"/>
</dbReference>
<evidence type="ECO:0000256" key="1">
    <source>
        <dbReference type="SAM" id="SignalP"/>
    </source>
</evidence>
<dbReference type="PANTHER" id="PTHR21398">
    <property type="entry name" value="AGAP007094-PA"/>
    <property type="match status" value="1"/>
</dbReference>
<gene>
    <name evidence="2" type="ORF">CLUMA_CG018269</name>
</gene>
<evidence type="ECO:0000313" key="2">
    <source>
        <dbReference type="EMBL" id="CRL05600.1"/>
    </source>
</evidence>
<dbReference type="Pfam" id="PF07841">
    <property type="entry name" value="DM4_12"/>
    <property type="match status" value="1"/>
</dbReference>
<proteinExistence type="predicted"/>
<dbReference type="SMART" id="SM00718">
    <property type="entry name" value="DM4_12"/>
    <property type="match status" value="1"/>
</dbReference>
<dbReference type="OrthoDB" id="8185446at2759"/>
<evidence type="ECO:0000313" key="3">
    <source>
        <dbReference type="Proteomes" id="UP000183832"/>
    </source>
</evidence>
<protein>
    <submittedName>
        <fullName evidence="2">CLUMA_CG018269, isoform A</fullName>
    </submittedName>
</protein>
<feature type="non-terminal residue" evidence="2">
    <location>
        <position position="222"/>
    </location>
</feature>
<dbReference type="AlphaFoldDB" id="A0A1J1IZT7"/>
<keyword evidence="3" id="KW-1185">Reference proteome</keyword>
<sequence length="222" mass="25633">MNMRKKVLLAITLMNLIHYNFSDDFIQHRNNNNHTEKVLSRRKRYLIFPEGSSFSVATCMTVGVYGNPQFSIISWGLNWGFSYNLPSNSSYFKTENGDRDKRSFETKPMAQRRHRRSLFNRLEVIMQEMGYNGRDCILRALCESPKVFGKSGSNLVAELIRIIFTFPKSKVLPFEHEDLMVYDKAHRSGKAGKTECQTAYPKCGFSLIQLALGKYSSPQINY</sequence>